<dbReference type="PATRIC" id="fig|1637645.4.peg.6633"/>
<evidence type="ECO:0000256" key="9">
    <source>
        <dbReference type="ARBA" id="ARBA00022840"/>
    </source>
</evidence>
<feature type="short sequence motif" description="'HIGH' region" evidence="13">
    <location>
        <begin position="31"/>
        <end position="41"/>
    </location>
</feature>
<dbReference type="PANTHER" id="PTHR10890:SF3">
    <property type="entry name" value="CYSTEINE--TRNA LIGASE, CYTOPLASMIC"/>
    <property type="match status" value="1"/>
</dbReference>
<reference evidence="15 16" key="1">
    <citation type="submission" date="2015-06" db="EMBL/GenBank/DDBJ databases">
        <title>Draft genome assembly of filamentous brackish cyanobacterium Limnoraphis robusta strain CS-951.</title>
        <authorList>
            <person name="Willis A."/>
            <person name="Parks M."/>
            <person name="Burford M.A."/>
        </authorList>
    </citation>
    <scope>NUCLEOTIDE SEQUENCE [LARGE SCALE GENOMIC DNA]</scope>
    <source>
        <strain evidence="15 16">CS-951</strain>
    </source>
</reference>
<dbReference type="GO" id="GO:0004817">
    <property type="term" value="F:cysteine-tRNA ligase activity"/>
    <property type="evidence" value="ECO:0007669"/>
    <property type="project" value="UniProtKB-UniRule"/>
</dbReference>
<dbReference type="InterPro" id="IPR015803">
    <property type="entry name" value="Cys-tRNA-ligase"/>
</dbReference>
<sequence length="482" mass="54574">MSLQIYNTQSRSKETFIPLEPGQVKMYCCGVTVYDYCHLGHARSYIAWDVVRRYLEWLGYTVKYVQNFTDIDDKILNRAQAENSSMEAVSERFIQAYYEDLRRLNVRDADAYPRATENITEIYQLIQQLEKKGYAYASNGDVFYSVEKFPEYGKLSGRKQDQLLAGASGRVSASEGEKKHSSDFALWKAAKPGEPAWESPWGEGRPGWHIECSAMVRRLLGSTIDIHGGGGDLVFPHHENEIAQSEAANCEPLARFWMHNGMVTVGGEKMSKSLGNFTTIRQLLEQVDPMAIRLFVLQAHYRKPLDFTTEAIASAENGWNTFKEGLLFQHQYGEKLGWHLNGNGNSLSLHSEAVERFQTAMDDDFNTSGGLAVLFELAKELRKEGNVITHEGKTETPLEDIQQTWWTLVQLSKVLGLEVQTQDTQTDAVSGLSDAEIETLIQKRLNARQAKNYAESDQIRDRLKEAGITLIDRPGGETVWHR</sequence>
<dbReference type="InterPro" id="IPR032678">
    <property type="entry name" value="tRNA-synt_1_cat_dom"/>
</dbReference>
<feature type="binding site" evidence="13">
    <location>
        <position position="212"/>
    </location>
    <ligand>
        <name>Zn(2+)</name>
        <dbReference type="ChEBI" id="CHEBI:29105"/>
    </ligand>
</feature>
<dbReference type="InterPro" id="IPR056411">
    <property type="entry name" value="CysS_C"/>
</dbReference>
<evidence type="ECO:0000256" key="10">
    <source>
        <dbReference type="ARBA" id="ARBA00022917"/>
    </source>
</evidence>
<dbReference type="PRINTS" id="PR00983">
    <property type="entry name" value="TRNASYNTHCYS"/>
</dbReference>
<evidence type="ECO:0000256" key="12">
    <source>
        <dbReference type="ARBA" id="ARBA00047398"/>
    </source>
</evidence>
<dbReference type="HAMAP" id="MF_00041">
    <property type="entry name" value="Cys_tRNA_synth"/>
    <property type="match status" value="1"/>
</dbReference>
<feature type="binding site" evidence="13">
    <location>
        <position position="29"/>
    </location>
    <ligand>
        <name>Zn(2+)</name>
        <dbReference type="ChEBI" id="CHEBI:29105"/>
    </ligand>
</feature>
<evidence type="ECO:0000256" key="3">
    <source>
        <dbReference type="ARBA" id="ARBA00011245"/>
    </source>
</evidence>
<keyword evidence="10 13" id="KW-0648">Protein biosynthesis</keyword>
<keyword evidence="6 13" id="KW-0479">Metal-binding</keyword>
<keyword evidence="4 13" id="KW-0963">Cytoplasm</keyword>
<dbReference type="Pfam" id="PF09190">
    <property type="entry name" value="DALR_2"/>
    <property type="match status" value="1"/>
</dbReference>
<dbReference type="Pfam" id="PF23493">
    <property type="entry name" value="CysS_C"/>
    <property type="match status" value="1"/>
</dbReference>
<keyword evidence="11 13" id="KW-0030">Aminoacyl-tRNA synthetase</keyword>
<dbReference type="SUPFAM" id="SSF52374">
    <property type="entry name" value="Nucleotidylyl transferase"/>
    <property type="match status" value="1"/>
</dbReference>
<evidence type="ECO:0000256" key="7">
    <source>
        <dbReference type="ARBA" id="ARBA00022741"/>
    </source>
</evidence>
<evidence type="ECO:0000259" key="14">
    <source>
        <dbReference type="SMART" id="SM00840"/>
    </source>
</evidence>
<comment type="catalytic activity">
    <reaction evidence="12 13">
        <text>tRNA(Cys) + L-cysteine + ATP = L-cysteinyl-tRNA(Cys) + AMP + diphosphate</text>
        <dbReference type="Rhea" id="RHEA:17773"/>
        <dbReference type="Rhea" id="RHEA-COMP:9661"/>
        <dbReference type="Rhea" id="RHEA-COMP:9679"/>
        <dbReference type="ChEBI" id="CHEBI:30616"/>
        <dbReference type="ChEBI" id="CHEBI:33019"/>
        <dbReference type="ChEBI" id="CHEBI:35235"/>
        <dbReference type="ChEBI" id="CHEBI:78442"/>
        <dbReference type="ChEBI" id="CHEBI:78517"/>
        <dbReference type="ChEBI" id="CHEBI:456215"/>
        <dbReference type="EC" id="6.1.1.16"/>
    </reaction>
</comment>
<feature type="binding site" evidence="13">
    <location>
        <position position="241"/>
    </location>
    <ligand>
        <name>Zn(2+)</name>
        <dbReference type="ChEBI" id="CHEBI:29105"/>
    </ligand>
</feature>
<feature type="domain" description="Cysteinyl-tRNA synthetase class Ia DALR" evidence="14">
    <location>
        <begin position="356"/>
        <end position="426"/>
    </location>
</feature>
<dbReference type="EC" id="6.1.1.16" evidence="13"/>
<evidence type="ECO:0000256" key="13">
    <source>
        <dbReference type="HAMAP-Rule" id="MF_00041"/>
    </source>
</evidence>
<dbReference type="InterPro" id="IPR009080">
    <property type="entry name" value="tRNAsynth_Ia_anticodon-bd"/>
</dbReference>
<comment type="similarity">
    <text evidence="2 13">Belongs to the class-I aminoacyl-tRNA synthetase family.</text>
</comment>
<dbReference type="Proteomes" id="UP000033607">
    <property type="component" value="Unassembled WGS sequence"/>
</dbReference>
<proteinExistence type="inferred from homology"/>
<comment type="cofactor">
    <cofactor evidence="13">
        <name>Zn(2+)</name>
        <dbReference type="ChEBI" id="CHEBI:29105"/>
    </cofactor>
    <text evidence="13">Binds 1 zinc ion per subunit.</text>
</comment>
<evidence type="ECO:0000256" key="4">
    <source>
        <dbReference type="ARBA" id="ARBA00022490"/>
    </source>
</evidence>
<dbReference type="PANTHER" id="PTHR10890">
    <property type="entry name" value="CYSTEINYL-TRNA SYNTHETASE"/>
    <property type="match status" value="1"/>
</dbReference>
<evidence type="ECO:0000256" key="11">
    <source>
        <dbReference type="ARBA" id="ARBA00023146"/>
    </source>
</evidence>
<dbReference type="SMART" id="SM00840">
    <property type="entry name" value="DALR_2"/>
    <property type="match status" value="1"/>
</dbReference>
<organism evidence="15 16">
    <name type="scientific">Limnoraphis robusta CS-951</name>
    <dbReference type="NCBI Taxonomy" id="1637645"/>
    <lineage>
        <taxon>Bacteria</taxon>
        <taxon>Bacillati</taxon>
        <taxon>Cyanobacteriota</taxon>
        <taxon>Cyanophyceae</taxon>
        <taxon>Oscillatoriophycideae</taxon>
        <taxon>Oscillatoriales</taxon>
        <taxon>Sirenicapillariaceae</taxon>
        <taxon>Limnoraphis</taxon>
    </lineage>
</organism>
<name>A0A0F5YDP2_9CYAN</name>
<dbReference type="Gene3D" id="3.40.50.620">
    <property type="entry name" value="HUPs"/>
    <property type="match status" value="1"/>
</dbReference>
<dbReference type="AlphaFoldDB" id="A0A0F5YDP2"/>
<dbReference type="OrthoDB" id="9815130at2"/>
<keyword evidence="8 13" id="KW-0862">Zinc</keyword>
<dbReference type="InterPro" id="IPR014729">
    <property type="entry name" value="Rossmann-like_a/b/a_fold"/>
</dbReference>
<dbReference type="GO" id="GO:0005524">
    <property type="term" value="F:ATP binding"/>
    <property type="evidence" value="ECO:0007669"/>
    <property type="project" value="UniProtKB-UniRule"/>
</dbReference>
<dbReference type="GO" id="GO:0008270">
    <property type="term" value="F:zinc ion binding"/>
    <property type="evidence" value="ECO:0007669"/>
    <property type="project" value="UniProtKB-UniRule"/>
</dbReference>
<evidence type="ECO:0000256" key="1">
    <source>
        <dbReference type="ARBA" id="ARBA00004496"/>
    </source>
</evidence>
<evidence type="ECO:0000313" key="15">
    <source>
        <dbReference type="EMBL" id="KKD37024.1"/>
    </source>
</evidence>
<dbReference type="NCBIfam" id="TIGR00435">
    <property type="entry name" value="cysS"/>
    <property type="match status" value="1"/>
</dbReference>
<dbReference type="GO" id="GO:0006423">
    <property type="term" value="P:cysteinyl-tRNA aminoacylation"/>
    <property type="evidence" value="ECO:0007669"/>
    <property type="project" value="UniProtKB-UniRule"/>
</dbReference>
<comment type="subunit">
    <text evidence="3 13">Monomer.</text>
</comment>
<dbReference type="RefSeq" id="WP_046279683.1">
    <property type="nucleotide sequence ID" value="NZ_LATL02000337.1"/>
</dbReference>
<dbReference type="Gene3D" id="1.20.120.1910">
    <property type="entry name" value="Cysteine-tRNA ligase, C-terminal anti-codon recognition domain"/>
    <property type="match status" value="1"/>
</dbReference>
<evidence type="ECO:0000256" key="2">
    <source>
        <dbReference type="ARBA" id="ARBA00005594"/>
    </source>
</evidence>
<feature type="binding site" evidence="13">
    <location>
        <position position="237"/>
    </location>
    <ligand>
        <name>Zn(2+)</name>
        <dbReference type="ChEBI" id="CHEBI:29105"/>
    </ligand>
</feature>
<evidence type="ECO:0000256" key="5">
    <source>
        <dbReference type="ARBA" id="ARBA00022598"/>
    </source>
</evidence>
<dbReference type="FunFam" id="3.40.50.620:FF:000009">
    <property type="entry name" value="Cysteine--tRNA ligase"/>
    <property type="match status" value="1"/>
</dbReference>
<evidence type="ECO:0000256" key="6">
    <source>
        <dbReference type="ARBA" id="ARBA00022723"/>
    </source>
</evidence>
<comment type="caution">
    <text evidence="15">The sequence shown here is derived from an EMBL/GenBank/DDBJ whole genome shotgun (WGS) entry which is preliminary data.</text>
</comment>
<comment type="subcellular location">
    <subcellularLocation>
        <location evidence="1 13">Cytoplasm</location>
    </subcellularLocation>
</comment>
<dbReference type="GO" id="GO:0005829">
    <property type="term" value="C:cytosol"/>
    <property type="evidence" value="ECO:0007669"/>
    <property type="project" value="TreeGrafter"/>
</dbReference>
<evidence type="ECO:0000313" key="16">
    <source>
        <dbReference type="Proteomes" id="UP000033607"/>
    </source>
</evidence>
<keyword evidence="9 13" id="KW-0067">ATP-binding</keyword>
<feature type="binding site" evidence="13">
    <location>
        <position position="272"/>
    </location>
    <ligand>
        <name>ATP</name>
        <dbReference type="ChEBI" id="CHEBI:30616"/>
    </ligand>
</feature>
<accession>A0A0F5YDP2</accession>
<feature type="short sequence motif" description="'KMSKS' region" evidence="13">
    <location>
        <begin position="269"/>
        <end position="273"/>
    </location>
</feature>
<dbReference type="SUPFAM" id="SSF47323">
    <property type="entry name" value="Anticodon-binding domain of a subclass of class I aminoacyl-tRNA synthetases"/>
    <property type="match status" value="1"/>
</dbReference>
<dbReference type="EMBL" id="LATL02000337">
    <property type="protein sequence ID" value="KKD37024.1"/>
    <property type="molecule type" value="Genomic_DNA"/>
</dbReference>
<dbReference type="InterPro" id="IPR015273">
    <property type="entry name" value="Cys-tRNA-synt_Ia_DALR"/>
</dbReference>
<keyword evidence="5 13" id="KW-0436">Ligase</keyword>
<dbReference type="InterPro" id="IPR024909">
    <property type="entry name" value="Cys-tRNA/MSH_ligase"/>
</dbReference>
<gene>
    <name evidence="13" type="primary">cysS</name>
    <name evidence="15" type="ORF">WN50_16600</name>
</gene>
<keyword evidence="7 13" id="KW-0547">Nucleotide-binding</keyword>
<evidence type="ECO:0000256" key="8">
    <source>
        <dbReference type="ARBA" id="ARBA00022833"/>
    </source>
</evidence>
<dbReference type="Pfam" id="PF01406">
    <property type="entry name" value="tRNA-synt_1e"/>
    <property type="match status" value="1"/>
</dbReference>
<dbReference type="CDD" id="cd00672">
    <property type="entry name" value="CysRS_core"/>
    <property type="match status" value="1"/>
</dbReference>
<protein>
    <recommendedName>
        <fullName evidence="13">Cysteine--tRNA ligase</fullName>
        <ecNumber evidence="13">6.1.1.16</ecNumber>
    </recommendedName>
    <alternativeName>
        <fullName evidence="13">Cysteinyl-tRNA synthetase</fullName>
        <shortName evidence="13">CysRS</shortName>
    </alternativeName>
</protein>